<dbReference type="InterPro" id="IPR000120">
    <property type="entry name" value="Amidase"/>
</dbReference>
<dbReference type="Proteomes" id="UP001302662">
    <property type="component" value="Chromosome"/>
</dbReference>
<keyword evidence="2" id="KW-0436">Ligase</keyword>
<dbReference type="InterPro" id="IPR023631">
    <property type="entry name" value="Amidase_dom"/>
</dbReference>
<protein>
    <submittedName>
        <fullName evidence="2">Glutamyl-tRNA(Gln) amidotransferase subunit A</fullName>
        <ecNumber evidence="2">6.3.5.7</ecNumber>
    </submittedName>
</protein>
<gene>
    <name evidence="2" type="primary">gatA</name>
    <name evidence="2" type="ORF">MmiEs2_15690</name>
</gene>
<evidence type="ECO:0000259" key="1">
    <source>
        <dbReference type="Pfam" id="PF01425"/>
    </source>
</evidence>
<feature type="domain" description="Amidase" evidence="1">
    <location>
        <begin position="42"/>
        <end position="436"/>
    </location>
</feature>
<dbReference type="GO" id="GO:0050567">
    <property type="term" value="F:glutaminyl-tRNA synthase (glutamine-hydrolyzing) activity"/>
    <property type="evidence" value="ECO:0007669"/>
    <property type="project" value="UniProtKB-EC"/>
</dbReference>
<dbReference type="InterPro" id="IPR036928">
    <property type="entry name" value="AS_sf"/>
</dbReference>
<name>A0AA96VNJ0_9EURY</name>
<proteinExistence type="predicted"/>
<sequence>MTKDIAAFKAAGEKAVAESLEKIKKDDLGTFITVCGGKSAGSGPLASVPIALSDNISTKDVETTCASQIMKGYVPPFSGKVVDDLEKAGAVLIGKTNMTEFGLLGAASAYGPVKNPRDATKKGGPSGSAAAVAAGQVPAAICSDAGGLLRVSASFCGTAAFKPSYGAISRFGLIYYTGSLDQIGVTATTVSDIVTIMDIISGNDKRDTTSLPEKQDYSGKIKNGDKPLDGFKIGIPAEFLDEVSADVMKTFEDSVAVFEKLGAVCTKISLNTAKYMQPVHDIIAGGESSAMLAKYDGTRFGPRVEADNWHEMISKTRALFGPVVERRIMLGIYLLMAGQYNDYYMKSMQTRTLVIDEFESVFKEYDLLIAPTAKTVAPDLGGACGGGCDLELSSYSAAIAGTDLAGLPAATLPCGFVGKLPAGVQIIGGYLKDANVIVAAEAFEKATGFAKSEAI</sequence>
<dbReference type="Gene3D" id="3.90.1300.10">
    <property type="entry name" value="Amidase signature (AS) domain"/>
    <property type="match status" value="1"/>
</dbReference>
<evidence type="ECO:0000313" key="2">
    <source>
        <dbReference type="EMBL" id="WNY29342.1"/>
    </source>
</evidence>
<evidence type="ECO:0000313" key="3">
    <source>
        <dbReference type="Proteomes" id="UP001302662"/>
    </source>
</evidence>
<dbReference type="PANTHER" id="PTHR11895">
    <property type="entry name" value="TRANSAMIDASE"/>
    <property type="match status" value="1"/>
</dbReference>
<dbReference type="Pfam" id="PF01425">
    <property type="entry name" value="Amidase"/>
    <property type="match status" value="1"/>
</dbReference>
<dbReference type="GeneID" id="85198034"/>
<accession>A0AA96VNJ0</accession>
<reference evidence="2 3" key="1">
    <citation type="submission" date="2023-07" db="EMBL/GenBank/DDBJ databases">
        <title>Closed genome sequence of Methanimicrococcus sp. Es2.</title>
        <authorList>
            <person name="Protasov E."/>
            <person name="Platt K."/>
            <person name="Reeh H."/>
            <person name="Poehlein A."/>
            <person name="Daniel R."/>
            <person name="Brune A."/>
        </authorList>
    </citation>
    <scope>NUCLEOTIDE SEQUENCE [LARGE SCALE GENOMIC DNA]</scope>
    <source>
        <strain evidence="2 3">Es2</strain>
    </source>
</reference>
<keyword evidence="3" id="KW-1185">Reference proteome</keyword>
<dbReference type="PANTHER" id="PTHR11895:SF7">
    <property type="entry name" value="GLUTAMYL-TRNA(GLN) AMIDOTRANSFERASE SUBUNIT A, MITOCHONDRIAL"/>
    <property type="match status" value="1"/>
</dbReference>
<dbReference type="KEGG" id="mees:MmiEs2_15690"/>
<dbReference type="EMBL" id="CP131062">
    <property type="protein sequence ID" value="WNY29342.1"/>
    <property type="molecule type" value="Genomic_DNA"/>
</dbReference>
<dbReference type="AlphaFoldDB" id="A0AA96VNJ0"/>
<dbReference type="SUPFAM" id="SSF75304">
    <property type="entry name" value="Amidase signature (AS) enzymes"/>
    <property type="match status" value="1"/>
</dbReference>
<organism evidence="2 3">
    <name type="scientific">Methanimicrococcus stummii</name>
    <dbReference type="NCBI Taxonomy" id="3028294"/>
    <lineage>
        <taxon>Archaea</taxon>
        <taxon>Methanobacteriati</taxon>
        <taxon>Methanobacteriota</taxon>
        <taxon>Stenosarchaea group</taxon>
        <taxon>Methanomicrobia</taxon>
        <taxon>Methanosarcinales</taxon>
        <taxon>Methanosarcinaceae</taxon>
        <taxon>Methanimicrococcus</taxon>
    </lineage>
</organism>
<dbReference type="RefSeq" id="WP_316559324.1">
    <property type="nucleotide sequence ID" value="NZ_CP131062.1"/>
</dbReference>
<dbReference type="EC" id="6.3.5.7" evidence="2"/>